<sequence length="118" mass="13897">MSREPDQILQRDRCGPRNLEVARNGRYERIIASGLVQLGIEIGSEMKIVNEKGNRNREWDQEQNKNEIRTEIENWPGVAIPTSRVWGRDRMNNETEIEINIIRHKDEEIHSMFILAED</sequence>
<protein>
    <submittedName>
        <fullName evidence="1">Uncharacterized protein</fullName>
    </submittedName>
</protein>
<gene>
    <name evidence="1" type="ORF">EVAR_102717_1</name>
</gene>
<dbReference type="EMBL" id="BGZK01000061">
    <property type="protein sequence ID" value="GBP14033.1"/>
    <property type="molecule type" value="Genomic_DNA"/>
</dbReference>
<organism evidence="1 2">
    <name type="scientific">Eumeta variegata</name>
    <name type="common">Bagworm moth</name>
    <name type="synonym">Eumeta japonica</name>
    <dbReference type="NCBI Taxonomy" id="151549"/>
    <lineage>
        <taxon>Eukaryota</taxon>
        <taxon>Metazoa</taxon>
        <taxon>Ecdysozoa</taxon>
        <taxon>Arthropoda</taxon>
        <taxon>Hexapoda</taxon>
        <taxon>Insecta</taxon>
        <taxon>Pterygota</taxon>
        <taxon>Neoptera</taxon>
        <taxon>Endopterygota</taxon>
        <taxon>Lepidoptera</taxon>
        <taxon>Glossata</taxon>
        <taxon>Ditrysia</taxon>
        <taxon>Tineoidea</taxon>
        <taxon>Psychidae</taxon>
        <taxon>Oiketicinae</taxon>
        <taxon>Eumeta</taxon>
    </lineage>
</organism>
<name>A0A4C1THQ4_EUMVA</name>
<keyword evidence="2" id="KW-1185">Reference proteome</keyword>
<accession>A0A4C1THQ4</accession>
<proteinExistence type="predicted"/>
<evidence type="ECO:0000313" key="2">
    <source>
        <dbReference type="Proteomes" id="UP000299102"/>
    </source>
</evidence>
<reference evidence="1 2" key="1">
    <citation type="journal article" date="2019" name="Commun. Biol.">
        <title>The bagworm genome reveals a unique fibroin gene that provides high tensile strength.</title>
        <authorList>
            <person name="Kono N."/>
            <person name="Nakamura H."/>
            <person name="Ohtoshi R."/>
            <person name="Tomita M."/>
            <person name="Numata K."/>
            <person name="Arakawa K."/>
        </authorList>
    </citation>
    <scope>NUCLEOTIDE SEQUENCE [LARGE SCALE GENOMIC DNA]</scope>
</reference>
<evidence type="ECO:0000313" key="1">
    <source>
        <dbReference type="EMBL" id="GBP14033.1"/>
    </source>
</evidence>
<dbReference type="AlphaFoldDB" id="A0A4C1THQ4"/>
<dbReference type="Proteomes" id="UP000299102">
    <property type="component" value="Unassembled WGS sequence"/>
</dbReference>
<comment type="caution">
    <text evidence="1">The sequence shown here is derived from an EMBL/GenBank/DDBJ whole genome shotgun (WGS) entry which is preliminary data.</text>
</comment>